<dbReference type="Proteomes" id="UP000265566">
    <property type="component" value="Chromosome 6"/>
</dbReference>
<name>A0A396HD18_MEDTR</name>
<accession>A0A396HD18</accession>
<dbReference type="GO" id="GO:0006952">
    <property type="term" value="P:defense response"/>
    <property type="evidence" value="ECO:0007669"/>
    <property type="project" value="InterPro"/>
</dbReference>
<evidence type="ECO:0000313" key="3">
    <source>
        <dbReference type="EMBL" id="RHN50548.1"/>
    </source>
</evidence>
<evidence type="ECO:0000256" key="1">
    <source>
        <dbReference type="SAM" id="Phobius"/>
    </source>
</evidence>
<dbReference type="EMBL" id="PSQE01000006">
    <property type="protein sequence ID" value="RHN50548.1"/>
    <property type="molecule type" value="Genomic_DNA"/>
</dbReference>
<feature type="transmembrane region" description="Helical" evidence="1">
    <location>
        <begin position="41"/>
        <end position="62"/>
    </location>
</feature>
<organism evidence="3 4">
    <name type="scientific">Medicago truncatula</name>
    <name type="common">Barrel medic</name>
    <name type="synonym">Medicago tribuloides</name>
    <dbReference type="NCBI Taxonomy" id="3880"/>
    <lineage>
        <taxon>Eukaryota</taxon>
        <taxon>Viridiplantae</taxon>
        <taxon>Streptophyta</taxon>
        <taxon>Embryophyta</taxon>
        <taxon>Tracheophyta</taxon>
        <taxon>Spermatophyta</taxon>
        <taxon>Magnoliopsida</taxon>
        <taxon>eudicotyledons</taxon>
        <taxon>Gunneridae</taxon>
        <taxon>Pentapetalae</taxon>
        <taxon>rosids</taxon>
        <taxon>fabids</taxon>
        <taxon>Fabales</taxon>
        <taxon>Fabaceae</taxon>
        <taxon>Papilionoideae</taxon>
        <taxon>50 kb inversion clade</taxon>
        <taxon>NPAAA clade</taxon>
        <taxon>Hologalegina</taxon>
        <taxon>IRL clade</taxon>
        <taxon>Trifolieae</taxon>
        <taxon>Medicago</taxon>
    </lineage>
</organism>
<reference evidence="4" key="1">
    <citation type="journal article" date="2018" name="Nat. Plants">
        <title>Whole-genome landscape of Medicago truncatula symbiotic genes.</title>
        <authorList>
            <person name="Pecrix Y."/>
            <person name="Staton S.E."/>
            <person name="Sallet E."/>
            <person name="Lelandais-Briere C."/>
            <person name="Moreau S."/>
            <person name="Carrere S."/>
            <person name="Blein T."/>
            <person name="Jardinaud M.F."/>
            <person name="Latrasse D."/>
            <person name="Zouine M."/>
            <person name="Zahm M."/>
            <person name="Kreplak J."/>
            <person name="Mayjonade B."/>
            <person name="Satge C."/>
            <person name="Perez M."/>
            <person name="Cauet S."/>
            <person name="Marande W."/>
            <person name="Chantry-Darmon C."/>
            <person name="Lopez-Roques C."/>
            <person name="Bouchez O."/>
            <person name="Berard A."/>
            <person name="Debelle F."/>
            <person name="Munos S."/>
            <person name="Bendahmane A."/>
            <person name="Berges H."/>
            <person name="Niebel A."/>
            <person name="Buitink J."/>
            <person name="Frugier F."/>
            <person name="Benhamed M."/>
            <person name="Crespi M."/>
            <person name="Gouzy J."/>
            <person name="Gamas P."/>
        </authorList>
    </citation>
    <scope>NUCLEOTIDE SEQUENCE [LARGE SCALE GENOMIC DNA]</scope>
    <source>
        <strain evidence="4">cv. Jemalong A17</strain>
    </source>
</reference>
<sequence>MVGILFQFLGFYKLATSINNVIAHNHLHFFRRQKKVMERKTLASLCFFLIVLLAAQVVAQIVPCKTRNRNFKSACIAVSGDNEECDHDCRRVGGWYGGSCKNQKCVCDC</sequence>
<dbReference type="SMART" id="SM00505">
    <property type="entry name" value="Knot1"/>
    <property type="match status" value="1"/>
</dbReference>
<comment type="caution">
    <text evidence="3">The sequence shown here is derived from an EMBL/GenBank/DDBJ whole genome shotgun (WGS) entry which is preliminary data.</text>
</comment>
<keyword evidence="1" id="KW-1133">Transmembrane helix</keyword>
<proteinExistence type="predicted"/>
<feature type="domain" description="Knottins-like" evidence="2">
    <location>
        <begin position="63"/>
        <end position="109"/>
    </location>
</feature>
<evidence type="ECO:0000259" key="2">
    <source>
        <dbReference type="SMART" id="SM00505"/>
    </source>
</evidence>
<dbReference type="Gramene" id="rna34846">
    <property type="protein sequence ID" value="RHN50548.1"/>
    <property type="gene ID" value="gene34846"/>
</dbReference>
<gene>
    <name evidence="3" type="ORF">MtrunA17_Chr6g0458641</name>
</gene>
<keyword evidence="1" id="KW-0472">Membrane</keyword>
<keyword evidence="1" id="KW-0812">Transmembrane</keyword>
<evidence type="ECO:0000313" key="4">
    <source>
        <dbReference type="Proteomes" id="UP000265566"/>
    </source>
</evidence>
<dbReference type="AlphaFoldDB" id="A0A396HD18"/>
<dbReference type="InterPro" id="IPR003614">
    <property type="entry name" value="Knottins"/>
</dbReference>
<protein>
    <submittedName>
        <fullName evidence="3">Putative knottin, scorpion toxin</fullName>
    </submittedName>
</protein>